<dbReference type="GO" id="GO:0008270">
    <property type="term" value="F:zinc ion binding"/>
    <property type="evidence" value="ECO:0007669"/>
    <property type="project" value="UniProtKB-KW"/>
</dbReference>
<evidence type="ECO:0000256" key="1">
    <source>
        <dbReference type="PROSITE-ProRule" id="PRU00047"/>
    </source>
</evidence>
<name>A0AAV2DJW9_9ROSI</name>
<feature type="domain" description="CCHC-type" evidence="3">
    <location>
        <begin position="120"/>
        <end position="135"/>
    </location>
</feature>
<proteinExistence type="predicted"/>
<sequence length="454" mass="50616">MDKAWEGRPWQLSGNTLQLKPWDERIRPQNINFDLADYWVQVHGIPDHKRSVNNIESAVAMFPKIHGIDMRGLNPDRYMEFVRVFVQTDLKRPLPPGSYCTTDGVRDWLGFRYEKLYILCYYCGRQGHVKQVCQKKKEDLEAGIAAPPEGRFTPWMKAGTRAERPPPPPRGRVIHQSPGDAGSSSGSPGFVQHHIWVSGRDSPMTGSVSLGLPATPSEGSPGMGIRGPPGFTPHPFPTGISSLSPRMSPGIDEQRLQNLTHSQNLIIYGSIPRSPSPSPNYTISTRNPLPLVRNLTSEMEGAGKWASDSHHHNGSQSGPSQAQMEQGRTSAHQAHLLSQANSGQGLVSQMLLDLNRKMDLNLKPNDFEYTDYVKQMEEGQAEFKKRKHGQPLDFEGPYFSPGEGPSKPRNARIRVKGRKVQHTQEKEDYGDDEEDYQGKLSEAPVAGYKPPEGK</sequence>
<gene>
    <name evidence="4" type="ORF">LTRI10_LOCUS15616</name>
</gene>
<feature type="region of interest" description="Disordered" evidence="2">
    <location>
        <begin position="380"/>
        <end position="454"/>
    </location>
</feature>
<dbReference type="Pfam" id="PF14392">
    <property type="entry name" value="zf-CCHC_4"/>
    <property type="match status" value="1"/>
</dbReference>
<feature type="compositionally biased region" description="Basic residues" evidence="2">
    <location>
        <begin position="409"/>
        <end position="421"/>
    </location>
</feature>
<protein>
    <recommendedName>
        <fullName evidence="3">CCHC-type domain-containing protein</fullName>
    </recommendedName>
</protein>
<reference evidence="4 5" key="1">
    <citation type="submission" date="2024-04" db="EMBL/GenBank/DDBJ databases">
        <authorList>
            <person name="Fracassetti M."/>
        </authorList>
    </citation>
    <scope>NUCLEOTIDE SEQUENCE [LARGE SCALE GENOMIC DNA]</scope>
</reference>
<dbReference type="EMBL" id="OZ034816">
    <property type="protein sequence ID" value="CAL1373697.1"/>
    <property type="molecule type" value="Genomic_DNA"/>
</dbReference>
<keyword evidence="5" id="KW-1185">Reference proteome</keyword>
<keyword evidence="1" id="KW-0862">Zinc</keyword>
<dbReference type="InterPro" id="IPR025836">
    <property type="entry name" value="Zn_knuckle_CX2CX4HX4C"/>
</dbReference>
<evidence type="ECO:0000259" key="3">
    <source>
        <dbReference type="PROSITE" id="PS50158"/>
    </source>
</evidence>
<dbReference type="InterPro" id="IPR040256">
    <property type="entry name" value="At4g02000-like"/>
</dbReference>
<dbReference type="GO" id="GO:0003676">
    <property type="term" value="F:nucleic acid binding"/>
    <property type="evidence" value="ECO:0007669"/>
    <property type="project" value="InterPro"/>
</dbReference>
<organism evidence="4 5">
    <name type="scientific">Linum trigynum</name>
    <dbReference type="NCBI Taxonomy" id="586398"/>
    <lineage>
        <taxon>Eukaryota</taxon>
        <taxon>Viridiplantae</taxon>
        <taxon>Streptophyta</taxon>
        <taxon>Embryophyta</taxon>
        <taxon>Tracheophyta</taxon>
        <taxon>Spermatophyta</taxon>
        <taxon>Magnoliopsida</taxon>
        <taxon>eudicotyledons</taxon>
        <taxon>Gunneridae</taxon>
        <taxon>Pentapetalae</taxon>
        <taxon>rosids</taxon>
        <taxon>fabids</taxon>
        <taxon>Malpighiales</taxon>
        <taxon>Linaceae</taxon>
        <taxon>Linum</taxon>
    </lineage>
</organism>
<feature type="compositionally biased region" description="Low complexity" evidence="2">
    <location>
        <begin position="177"/>
        <end position="189"/>
    </location>
</feature>
<dbReference type="AlphaFoldDB" id="A0AAV2DJW9"/>
<dbReference type="InterPro" id="IPR001878">
    <property type="entry name" value="Znf_CCHC"/>
</dbReference>
<accession>A0AAV2DJW9</accession>
<dbReference type="PANTHER" id="PTHR31286:SF167">
    <property type="entry name" value="OS09G0268800 PROTEIN"/>
    <property type="match status" value="1"/>
</dbReference>
<feature type="region of interest" description="Disordered" evidence="2">
    <location>
        <begin position="300"/>
        <end position="332"/>
    </location>
</feature>
<feature type="compositionally biased region" description="Polar residues" evidence="2">
    <location>
        <begin position="314"/>
        <end position="332"/>
    </location>
</feature>
<evidence type="ECO:0000313" key="4">
    <source>
        <dbReference type="EMBL" id="CAL1373697.1"/>
    </source>
</evidence>
<keyword evidence="1" id="KW-0479">Metal-binding</keyword>
<dbReference type="PROSITE" id="PS50158">
    <property type="entry name" value="ZF_CCHC"/>
    <property type="match status" value="1"/>
</dbReference>
<feature type="region of interest" description="Disordered" evidence="2">
    <location>
        <begin position="146"/>
        <end position="189"/>
    </location>
</feature>
<dbReference type="Proteomes" id="UP001497516">
    <property type="component" value="Chromosome 3"/>
</dbReference>
<evidence type="ECO:0000256" key="2">
    <source>
        <dbReference type="SAM" id="MobiDB-lite"/>
    </source>
</evidence>
<evidence type="ECO:0000313" key="5">
    <source>
        <dbReference type="Proteomes" id="UP001497516"/>
    </source>
</evidence>
<keyword evidence="1" id="KW-0863">Zinc-finger</keyword>
<dbReference type="PANTHER" id="PTHR31286">
    <property type="entry name" value="GLYCINE-RICH CELL WALL STRUCTURAL PROTEIN 1.8-LIKE"/>
    <property type="match status" value="1"/>
</dbReference>